<dbReference type="EMBL" id="JAAGRQ010000015">
    <property type="protein sequence ID" value="NDY56161.1"/>
    <property type="molecule type" value="Genomic_DNA"/>
</dbReference>
<reference evidence="2 3" key="1">
    <citation type="submission" date="2020-02" db="EMBL/GenBank/DDBJ databases">
        <title>Comparative genomics of sulfur disproportionating microorganisms.</title>
        <authorList>
            <person name="Ward L.M."/>
            <person name="Bertran E."/>
            <person name="Johnston D.T."/>
        </authorList>
    </citation>
    <scope>NUCLEOTIDE SEQUENCE [LARGE SCALE GENOMIC DNA]</scope>
    <source>
        <strain evidence="2 3">DSM 3696</strain>
    </source>
</reference>
<dbReference type="AlphaFoldDB" id="A0A7K3NIX5"/>
<dbReference type="RefSeq" id="WP_163301216.1">
    <property type="nucleotide sequence ID" value="NZ_JAAGRQ010000015.1"/>
</dbReference>
<evidence type="ECO:0000259" key="1">
    <source>
        <dbReference type="PROSITE" id="PS51379"/>
    </source>
</evidence>
<name>A0A7K3NIX5_9BACT</name>
<sequence length="67" mass="7290">MATICPLRSVSVNPVCCNGCGTCAEMAPEIFRMDPLTEKPVVLCDDCPEEDALRAQAYCPHDCIEVD</sequence>
<dbReference type="Pfam" id="PF13370">
    <property type="entry name" value="Fer4_13"/>
    <property type="match status" value="1"/>
</dbReference>
<gene>
    <name evidence="2" type="ORF">G3N56_05295</name>
</gene>
<evidence type="ECO:0000313" key="3">
    <source>
        <dbReference type="Proteomes" id="UP000469724"/>
    </source>
</evidence>
<dbReference type="Gene3D" id="3.30.70.20">
    <property type="match status" value="1"/>
</dbReference>
<evidence type="ECO:0000313" key="2">
    <source>
        <dbReference type="EMBL" id="NDY56161.1"/>
    </source>
</evidence>
<dbReference type="Proteomes" id="UP000469724">
    <property type="component" value="Unassembled WGS sequence"/>
</dbReference>
<comment type="caution">
    <text evidence="2">The sequence shown here is derived from an EMBL/GenBank/DDBJ whole genome shotgun (WGS) entry which is preliminary data.</text>
</comment>
<organism evidence="2 3">
    <name type="scientific">Desulfolutivibrio sulfodismutans</name>
    <dbReference type="NCBI Taxonomy" id="63561"/>
    <lineage>
        <taxon>Bacteria</taxon>
        <taxon>Pseudomonadati</taxon>
        <taxon>Thermodesulfobacteriota</taxon>
        <taxon>Desulfovibrionia</taxon>
        <taxon>Desulfovibrionales</taxon>
        <taxon>Desulfovibrionaceae</taxon>
        <taxon>Desulfolutivibrio</taxon>
    </lineage>
</organism>
<protein>
    <submittedName>
        <fullName evidence="2">Ferredoxin</fullName>
    </submittedName>
</protein>
<keyword evidence="3" id="KW-1185">Reference proteome</keyword>
<dbReference type="SUPFAM" id="SSF54862">
    <property type="entry name" value="4Fe-4S ferredoxins"/>
    <property type="match status" value="1"/>
</dbReference>
<feature type="domain" description="4Fe-4S ferredoxin-type" evidence="1">
    <location>
        <begin position="8"/>
        <end position="36"/>
    </location>
</feature>
<proteinExistence type="predicted"/>
<dbReference type="PROSITE" id="PS51379">
    <property type="entry name" value="4FE4S_FER_2"/>
    <property type="match status" value="1"/>
</dbReference>
<accession>A0A7K3NIX5</accession>
<dbReference type="InterPro" id="IPR017896">
    <property type="entry name" value="4Fe4S_Fe-S-bd"/>
</dbReference>